<keyword evidence="7" id="KW-0413">Isomerase</keyword>
<dbReference type="InterPro" id="IPR013986">
    <property type="entry name" value="DExx_box_DNA_helicase_dom_sf"/>
</dbReference>
<dbReference type="PROSITE" id="PS51217">
    <property type="entry name" value="UVRD_HELICASE_CTER"/>
    <property type="match status" value="1"/>
</dbReference>
<dbReference type="Proteomes" id="UP000319322">
    <property type="component" value="Unassembled WGS sequence"/>
</dbReference>
<dbReference type="GO" id="GO:0005829">
    <property type="term" value="C:cytosol"/>
    <property type="evidence" value="ECO:0007669"/>
    <property type="project" value="TreeGrafter"/>
</dbReference>
<dbReference type="Pfam" id="PF13361">
    <property type="entry name" value="UvrD_C"/>
    <property type="match status" value="1"/>
</dbReference>
<feature type="binding site" evidence="12">
    <location>
        <begin position="22"/>
        <end position="29"/>
    </location>
    <ligand>
        <name>ATP</name>
        <dbReference type="ChEBI" id="CHEBI:30616"/>
    </ligand>
</feature>
<evidence type="ECO:0000256" key="11">
    <source>
        <dbReference type="ARBA" id="ARBA00048988"/>
    </source>
</evidence>
<keyword evidence="16" id="KW-1185">Reference proteome</keyword>
<comment type="catalytic activity">
    <reaction evidence="8">
        <text>Couples ATP hydrolysis with the unwinding of duplex DNA by translocating in the 3'-5' direction.</text>
        <dbReference type="EC" id="5.6.2.4"/>
    </reaction>
</comment>
<dbReference type="GO" id="GO:0016887">
    <property type="term" value="F:ATP hydrolysis activity"/>
    <property type="evidence" value="ECO:0007669"/>
    <property type="project" value="RHEA"/>
</dbReference>
<dbReference type="OrthoDB" id="9810135at2"/>
<name>A0A553ULQ2_9HELI</name>
<dbReference type="PANTHER" id="PTHR11070:SF2">
    <property type="entry name" value="ATP-DEPENDENT DNA HELICASE SRS2"/>
    <property type="match status" value="1"/>
</dbReference>
<protein>
    <recommendedName>
        <fullName evidence="9">DNA 3'-5' helicase</fullName>
        <ecNumber evidence="9">5.6.2.4</ecNumber>
    </recommendedName>
    <alternativeName>
        <fullName evidence="10">DNA 3'-5' helicase II</fullName>
    </alternativeName>
</protein>
<evidence type="ECO:0000259" key="14">
    <source>
        <dbReference type="PROSITE" id="PS51217"/>
    </source>
</evidence>
<dbReference type="GO" id="GO:0033202">
    <property type="term" value="C:DNA helicase complex"/>
    <property type="evidence" value="ECO:0007669"/>
    <property type="project" value="TreeGrafter"/>
</dbReference>
<dbReference type="Gene3D" id="3.40.50.300">
    <property type="entry name" value="P-loop containing nucleotide triphosphate hydrolases"/>
    <property type="match status" value="3"/>
</dbReference>
<evidence type="ECO:0000256" key="7">
    <source>
        <dbReference type="ARBA" id="ARBA00023235"/>
    </source>
</evidence>
<reference evidence="15 16" key="2">
    <citation type="submission" date="2019-07" db="EMBL/GenBank/DDBJ databases">
        <title>Helicobacter labacensis sp. nov., Helicobacter mehlei sp. nov. and Helicobacter vulpis sp. nov., isolated from gastric mucosa of red fox (Vulpis vulpis).</title>
        <authorList>
            <person name="Kusar D."/>
            <person name="Gruntar I."/>
            <person name="Pate M."/>
            <person name="Zajc U."/>
            <person name="Ocepek M."/>
        </authorList>
    </citation>
    <scope>NUCLEOTIDE SEQUENCE [LARGE SCALE GENOMIC DNA]</scope>
    <source>
        <strain evidence="15 16">L8b</strain>
    </source>
</reference>
<reference evidence="15 16" key="3">
    <citation type="submission" date="2019-07" db="EMBL/GenBank/DDBJ databases">
        <authorList>
            <person name="Papic B."/>
        </authorList>
    </citation>
    <scope>NUCLEOTIDE SEQUENCE [LARGE SCALE GENOMIC DNA]</scope>
    <source>
        <strain evidence="15 16">L8b</strain>
    </source>
</reference>
<evidence type="ECO:0000256" key="6">
    <source>
        <dbReference type="ARBA" id="ARBA00023125"/>
    </source>
</evidence>
<evidence type="ECO:0000256" key="2">
    <source>
        <dbReference type="ARBA" id="ARBA00022741"/>
    </source>
</evidence>
<proteinExistence type="inferred from homology"/>
<dbReference type="GO" id="GO:0043138">
    <property type="term" value="F:3'-5' DNA helicase activity"/>
    <property type="evidence" value="ECO:0007669"/>
    <property type="project" value="UniProtKB-EC"/>
</dbReference>
<dbReference type="RefSeq" id="WP_120948636.1">
    <property type="nucleotide sequence ID" value="NZ_QXQP01000023.1"/>
</dbReference>
<dbReference type="InterPro" id="IPR027417">
    <property type="entry name" value="P-loop_NTPase"/>
</dbReference>
<dbReference type="PROSITE" id="PS51198">
    <property type="entry name" value="UVRD_HELICASE_ATP_BIND"/>
    <property type="match status" value="1"/>
</dbReference>
<dbReference type="Pfam" id="PF00580">
    <property type="entry name" value="UvrD-helicase"/>
    <property type="match status" value="1"/>
</dbReference>
<comment type="catalytic activity">
    <reaction evidence="11">
        <text>ATP + H2O = ADP + phosphate + H(+)</text>
        <dbReference type="Rhea" id="RHEA:13065"/>
        <dbReference type="ChEBI" id="CHEBI:15377"/>
        <dbReference type="ChEBI" id="CHEBI:15378"/>
        <dbReference type="ChEBI" id="CHEBI:30616"/>
        <dbReference type="ChEBI" id="CHEBI:43474"/>
        <dbReference type="ChEBI" id="CHEBI:456216"/>
        <dbReference type="EC" id="5.6.2.4"/>
    </reaction>
</comment>
<feature type="domain" description="UvrD-like helicase ATP-binding" evidence="13">
    <location>
        <begin position="1"/>
        <end position="269"/>
    </location>
</feature>
<dbReference type="GO" id="GO:0003677">
    <property type="term" value="F:DNA binding"/>
    <property type="evidence" value="ECO:0007669"/>
    <property type="project" value="UniProtKB-KW"/>
</dbReference>
<keyword evidence="5 12" id="KW-0067">ATP-binding</keyword>
<dbReference type="Gene3D" id="1.10.10.160">
    <property type="match status" value="1"/>
</dbReference>
<gene>
    <name evidence="15" type="ORF">FNE76_06865</name>
</gene>
<evidence type="ECO:0000313" key="16">
    <source>
        <dbReference type="Proteomes" id="UP000319322"/>
    </source>
</evidence>
<evidence type="ECO:0000256" key="4">
    <source>
        <dbReference type="ARBA" id="ARBA00022806"/>
    </source>
</evidence>
<keyword evidence="3 12" id="KW-0378">Hydrolase</keyword>
<comment type="caution">
    <text evidence="15">The sequence shown here is derived from an EMBL/GenBank/DDBJ whole genome shotgun (WGS) entry which is preliminary data.</text>
</comment>
<evidence type="ECO:0000259" key="13">
    <source>
        <dbReference type="PROSITE" id="PS51198"/>
    </source>
</evidence>
<organism evidence="15 16">
    <name type="scientific">Helicobacter mehlei</name>
    <dbReference type="NCBI Taxonomy" id="2316080"/>
    <lineage>
        <taxon>Bacteria</taxon>
        <taxon>Pseudomonadati</taxon>
        <taxon>Campylobacterota</taxon>
        <taxon>Epsilonproteobacteria</taxon>
        <taxon>Campylobacterales</taxon>
        <taxon>Helicobacteraceae</taxon>
        <taxon>Helicobacter</taxon>
    </lineage>
</organism>
<evidence type="ECO:0000256" key="9">
    <source>
        <dbReference type="ARBA" id="ARBA00034808"/>
    </source>
</evidence>
<dbReference type="SUPFAM" id="SSF52540">
    <property type="entry name" value="P-loop containing nucleoside triphosphate hydrolases"/>
    <property type="match status" value="1"/>
</dbReference>
<dbReference type="InterPro" id="IPR000212">
    <property type="entry name" value="DNA_helicase_UvrD/REP"/>
</dbReference>
<reference evidence="16" key="1">
    <citation type="submission" date="2019-07" db="EMBL/GenBank/DDBJ databases">
        <title>Helicobacter labacensis sp. nov., Helicobacter mehlei sp. nov. and Helicobacter vulpis sp. nov., isolated from gastric mucosa of red fox (Vulpis vulpis).</title>
        <authorList>
            <person name="Papic B."/>
        </authorList>
    </citation>
    <scope>NUCLEOTIDE SEQUENCE [LARGE SCALE GENOMIC DNA]</scope>
    <source>
        <strain evidence="16">L8b</strain>
    </source>
</reference>
<evidence type="ECO:0000313" key="15">
    <source>
        <dbReference type="EMBL" id="TSA81124.1"/>
    </source>
</evidence>
<dbReference type="EC" id="5.6.2.4" evidence="9"/>
<evidence type="ECO:0000256" key="1">
    <source>
        <dbReference type="ARBA" id="ARBA00009922"/>
    </source>
</evidence>
<accession>A0A553ULQ2</accession>
<dbReference type="GO" id="GO:0005524">
    <property type="term" value="F:ATP binding"/>
    <property type="evidence" value="ECO:0007669"/>
    <property type="project" value="UniProtKB-UniRule"/>
</dbReference>
<feature type="domain" description="UvrD-like helicase C-terminal" evidence="14">
    <location>
        <begin position="270"/>
        <end position="583"/>
    </location>
</feature>
<evidence type="ECO:0000256" key="5">
    <source>
        <dbReference type="ARBA" id="ARBA00022840"/>
    </source>
</evidence>
<evidence type="ECO:0000256" key="8">
    <source>
        <dbReference type="ARBA" id="ARBA00034617"/>
    </source>
</evidence>
<dbReference type="EMBL" id="VKGC01000022">
    <property type="protein sequence ID" value="TSA81124.1"/>
    <property type="molecule type" value="Genomic_DNA"/>
</dbReference>
<dbReference type="PANTHER" id="PTHR11070">
    <property type="entry name" value="UVRD / RECB / PCRA DNA HELICASE FAMILY MEMBER"/>
    <property type="match status" value="1"/>
</dbReference>
<comment type="similarity">
    <text evidence="1">Belongs to the helicase family. UvrD subfamily.</text>
</comment>
<keyword evidence="2 12" id="KW-0547">Nucleotide-binding</keyword>
<dbReference type="GO" id="GO:0000725">
    <property type="term" value="P:recombinational repair"/>
    <property type="evidence" value="ECO:0007669"/>
    <property type="project" value="TreeGrafter"/>
</dbReference>
<dbReference type="InterPro" id="IPR014016">
    <property type="entry name" value="UvrD-like_ATP-bd"/>
</dbReference>
<keyword evidence="4 12" id="KW-0347">Helicase</keyword>
<dbReference type="CDD" id="cd17932">
    <property type="entry name" value="DEXQc_UvrD"/>
    <property type="match status" value="1"/>
</dbReference>
<dbReference type="AlphaFoldDB" id="A0A553ULQ2"/>
<sequence>MQLNLEQQQATQAPLGHNLIIASAGTGKTSTIVGRILHLLAQGVHPQEILLLTFTNKASIEMKERLALYSAHAQNIQAGTFHALALRFLKQKYPDLTLKQPKELHILLKSIAENHSLSKQEGFYAPQHLYNLYSLYTNAQSALDFSAWLIERNPDQEDFSPYYEDILEQFCALKRAHNYMDYNDLLLFYRQDIAPTQHFAEILCDEYQDTNPLQDSILDALNAPSLFCVGDYDQSIYAFNGADISIIGNFTHKYPKARIFTLTKNYRSSQAILNLANRVIAHNPRIYPKSLEVMKPTNPSIPQVFGFEELFVQYKSIARNIAQRGHYEEVAILFRNNSSADGCEASLRELGIPSRRKGSLSFFESKEVRLVLDVCAFLSHSKDMVATMHILSYAPGVGSALAHEIYQALQTLGRGDSRQGLLNPQGKNPYPTSAKMGLFGEVIAQENTMRFENLGADFQQHPLLAHPKLTPPSARFLGGMFALAKGHKNTSSAQSLGYIIATAWFQDILEGLARERSKNKDGSLDERRFDLAKEKITRKLDLLVKLAQPYPSLKDFLQAMVLGSREAMEGSGVHLLSVHASKGLEFEEVYVIDLMEGRFPNTKLAKQGGSLEEERRLFYVATTRAKDHLYLCYAKTDKLRGRDYEPSRFLKEAGLIN</sequence>
<evidence type="ECO:0000256" key="10">
    <source>
        <dbReference type="ARBA" id="ARBA00034923"/>
    </source>
</evidence>
<evidence type="ECO:0000256" key="3">
    <source>
        <dbReference type="ARBA" id="ARBA00022801"/>
    </source>
</evidence>
<keyword evidence="6" id="KW-0238">DNA-binding</keyword>
<dbReference type="Gene3D" id="1.10.486.10">
    <property type="entry name" value="PCRA, domain 4"/>
    <property type="match status" value="2"/>
</dbReference>
<evidence type="ECO:0000256" key="12">
    <source>
        <dbReference type="PROSITE-ProRule" id="PRU00560"/>
    </source>
</evidence>
<dbReference type="InterPro" id="IPR014017">
    <property type="entry name" value="DNA_helicase_UvrD-like_C"/>
</dbReference>